<gene>
    <name evidence="1" type="ORF">ERS852473_01434</name>
</gene>
<sequence length="245" mass="27626">MDNTRCEKDFVEDYCTDEVQVDTRVFSSGQTQNTTGGAKVLVRVGNITITQPIRDEIHIDEGFYDIKKIQRRVVLDQVFVSNTTINTTTGTIQGYMFGEGYMLKNISYATPIEGTASDCETDCLAMKNTYNDITAKVKFDFSNPITITGAQVEASPNMVETSYLNNCIEVCDKGSVSQADCQRYFTQTVTINEPYQYELDSYSINETVLMKNKCNEDSILYDTVTEKLLLVLNISVYQYQTVTTI</sequence>
<protein>
    <recommendedName>
        <fullName evidence="3">DUF3794 domain-containing protein</fullName>
    </recommendedName>
</protein>
<evidence type="ECO:0008006" key="3">
    <source>
        <dbReference type="Google" id="ProtNLM"/>
    </source>
</evidence>
<comment type="caution">
    <text evidence="1">The sequence shown here is derived from an EMBL/GenBank/DDBJ whole genome shotgun (WGS) entry which is preliminary data.</text>
</comment>
<reference evidence="1 2" key="1">
    <citation type="submission" date="2015-09" db="EMBL/GenBank/DDBJ databases">
        <authorList>
            <consortium name="Pathogen Informatics"/>
            <person name="Wu L."/>
            <person name="Ma J."/>
        </authorList>
    </citation>
    <scope>NUCLEOTIDE SEQUENCE [LARGE SCALE GENOMIC DNA]</scope>
    <source>
        <strain evidence="1 2">2789STDY5834858</strain>
    </source>
</reference>
<proteinExistence type="predicted"/>
<dbReference type="Proteomes" id="UP000095488">
    <property type="component" value="Unassembled WGS sequence"/>
</dbReference>
<evidence type="ECO:0000313" key="1">
    <source>
        <dbReference type="EMBL" id="CUN92210.1"/>
    </source>
</evidence>
<dbReference type="EMBL" id="CYZR01000004">
    <property type="protein sequence ID" value="CUN92210.1"/>
    <property type="molecule type" value="Genomic_DNA"/>
</dbReference>
<organism evidence="1 2">
    <name type="scientific">Sarcina ventriculi</name>
    <name type="common">Clostridium ventriculi</name>
    <dbReference type="NCBI Taxonomy" id="1267"/>
    <lineage>
        <taxon>Bacteria</taxon>
        <taxon>Bacillati</taxon>
        <taxon>Bacillota</taxon>
        <taxon>Clostridia</taxon>
        <taxon>Eubacteriales</taxon>
        <taxon>Clostridiaceae</taxon>
        <taxon>Sarcina</taxon>
    </lineage>
</organism>
<name>A0ABP2AT93_SARVE</name>
<accession>A0ABP2AT93</accession>
<evidence type="ECO:0000313" key="2">
    <source>
        <dbReference type="Proteomes" id="UP000095488"/>
    </source>
</evidence>
<dbReference type="RefSeq" id="WP_055259026.1">
    <property type="nucleotide sequence ID" value="NZ_BCMV01000037.1"/>
</dbReference>
<keyword evidence="2" id="KW-1185">Reference proteome</keyword>